<evidence type="ECO:0000313" key="1">
    <source>
        <dbReference type="EMBL" id="KAG0572864.1"/>
    </source>
</evidence>
<sequence>MFTCSCNVFCSGRCSGSSSEGSWTIATVSVWKQRYQRRTSFPTHGQPWFPIRGERSQRTHVIQDRIISHFHVDARLSTVSSFSSFVTRAVIVARVLGIRV</sequence>
<comment type="caution">
    <text evidence="1">The sequence shown here is derived from an EMBL/GenBank/DDBJ whole genome shotgun (WGS) entry which is preliminary data.</text>
</comment>
<organism evidence="1 2">
    <name type="scientific">Ceratodon purpureus</name>
    <name type="common">Fire moss</name>
    <name type="synonym">Dicranum purpureum</name>
    <dbReference type="NCBI Taxonomy" id="3225"/>
    <lineage>
        <taxon>Eukaryota</taxon>
        <taxon>Viridiplantae</taxon>
        <taxon>Streptophyta</taxon>
        <taxon>Embryophyta</taxon>
        <taxon>Bryophyta</taxon>
        <taxon>Bryophytina</taxon>
        <taxon>Bryopsida</taxon>
        <taxon>Dicranidae</taxon>
        <taxon>Pseudoditrichales</taxon>
        <taxon>Ditrichaceae</taxon>
        <taxon>Ceratodon</taxon>
    </lineage>
</organism>
<dbReference type="EMBL" id="CM026426">
    <property type="protein sequence ID" value="KAG0572864.1"/>
    <property type="molecule type" value="Genomic_DNA"/>
</dbReference>
<dbReference type="Proteomes" id="UP000822688">
    <property type="component" value="Chromosome V"/>
</dbReference>
<reference evidence="1" key="1">
    <citation type="submission" date="2020-06" db="EMBL/GenBank/DDBJ databases">
        <title>WGS assembly of Ceratodon purpureus strain R40.</title>
        <authorList>
            <person name="Carey S.B."/>
            <person name="Jenkins J."/>
            <person name="Shu S."/>
            <person name="Lovell J.T."/>
            <person name="Sreedasyam A."/>
            <person name="Maumus F."/>
            <person name="Tiley G.P."/>
            <person name="Fernandez-Pozo N."/>
            <person name="Barry K."/>
            <person name="Chen C."/>
            <person name="Wang M."/>
            <person name="Lipzen A."/>
            <person name="Daum C."/>
            <person name="Saski C.A."/>
            <person name="Payton A.C."/>
            <person name="Mcbreen J.C."/>
            <person name="Conrad R.E."/>
            <person name="Kollar L.M."/>
            <person name="Olsson S."/>
            <person name="Huttunen S."/>
            <person name="Landis J.B."/>
            <person name="Wickett N.J."/>
            <person name="Johnson M.G."/>
            <person name="Rensing S.A."/>
            <person name="Grimwood J."/>
            <person name="Schmutz J."/>
            <person name="Mcdaniel S.F."/>
        </authorList>
    </citation>
    <scope>NUCLEOTIDE SEQUENCE</scope>
    <source>
        <strain evidence="1">R40</strain>
    </source>
</reference>
<name>A0A8T0HPQ0_CERPU</name>
<gene>
    <name evidence="1" type="ORF">KC19_VG131300</name>
</gene>
<dbReference type="AlphaFoldDB" id="A0A8T0HPQ0"/>
<evidence type="ECO:0000313" key="2">
    <source>
        <dbReference type="Proteomes" id="UP000822688"/>
    </source>
</evidence>
<accession>A0A8T0HPQ0</accession>
<keyword evidence="2" id="KW-1185">Reference proteome</keyword>
<protein>
    <submittedName>
        <fullName evidence="1">Uncharacterized protein</fullName>
    </submittedName>
</protein>
<proteinExistence type="predicted"/>